<reference evidence="1 2" key="1">
    <citation type="submission" date="2018-11" db="EMBL/GenBank/DDBJ databases">
        <authorList>
            <consortium name="Pathogen Informatics"/>
        </authorList>
    </citation>
    <scope>NUCLEOTIDE SEQUENCE [LARGE SCALE GENOMIC DNA]</scope>
</reference>
<evidence type="ECO:0000313" key="1">
    <source>
        <dbReference type="EMBL" id="VDM20934.1"/>
    </source>
</evidence>
<gene>
    <name evidence="1" type="ORF">WBA_LOCUS11619</name>
</gene>
<feature type="non-terminal residue" evidence="1">
    <location>
        <position position="1"/>
    </location>
</feature>
<dbReference type="AlphaFoldDB" id="A0A3P7EWE5"/>
<protein>
    <submittedName>
        <fullName evidence="1">Uncharacterized protein</fullName>
    </submittedName>
</protein>
<organism evidence="1 2">
    <name type="scientific">Wuchereria bancrofti</name>
    <dbReference type="NCBI Taxonomy" id="6293"/>
    <lineage>
        <taxon>Eukaryota</taxon>
        <taxon>Metazoa</taxon>
        <taxon>Ecdysozoa</taxon>
        <taxon>Nematoda</taxon>
        <taxon>Chromadorea</taxon>
        <taxon>Rhabditida</taxon>
        <taxon>Spirurina</taxon>
        <taxon>Spiruromorpha</taxon>
        <taxon>Filarioidea</taxon>
        <taxon>Onchocercidae</taxon>
        <taxon>Wuchereria</taxon>
    </lineage>
</organism>
<dbReference type="Proteomes" id="UP000270924">
    <property type="component" value="Unassembled WGS sequence"/>
</dbReference>
<dbReference type="EMBL" id="UYWW01012406">
    <property type="protein sequence ID" value="VDM20934.1"/>
    <property type="molecule type" value="Genomic_DNA"/>
</dbReference>
<proteinExistence type="predicted"/>
<name>A0A3P7EWE5_WUCBA</name>
<sequence>IVGKIDDNLTSRVINRLRQKNIVISEIINTETFNFEHTAKLYLCVYPKKSYLYTVMKCKNSSEIYNNGESNIIITKLLVGKHFGTNKTSDTDEQQSNTEPLEFMEESNIQVVTQQFHFKKLDSSVLSEHRPHSR</sequence>
<evidence type="ECO:0000313" key="2">
    <source>
        <dbReference type="Proteomes" id="UP000270924"/>
    </source>
</evidence>
<keyword evidence="2" id="KW-1185">Reference proteome</keyword>
<accession>A0A3P7EWE5</accession>
<dbReference type="InParanoid" id="A0A3P7EWE5"/>